<dbReference type="PROSITE" id="PS50292">
    <property type="entry name" value="PEROXIDASE_3"/>
    <property type="match status" value="1"/>
</dbReference>
<dbReference type="GO" id="GO:0005634">
    <property type="term" value="C:nucleus"/>
    <property type="evidence" value="ECO:0007669"/>
    <property type="project" value="TreeGrafter"/>
</dbReference>
<sequence>MQMVTYGEFLPLVIGKSRMSFFNLHVQPGSSYTSYNPNINPSIYTEFATAAFRFGHTLISPVYSRVKPNGAQTEYWLKDNYFNPHVLKEGDLDNILRGMTASSAARSDPFIADDVRNHLYKKRDEGFGSDLIAFNIQRGRDHGMPDSYMPRQQRLKLQSMYANVNDIDLFTGGVSEYPMPDGHYDTHFILPNLKIYQRPMKNSKCNFSYSQDGAQNSIDCREFADSKFRSPDGSCNNLKHPFWGKSSVCHIRLVASGYEDGISEPRQNSFKYGRKLPTARHVSQAAHYEKPDRFFYTLMVMAFGQFLNHDITFTPQTKLESKDSIIDCCKKVPGNKKAKYLDHLKSLEDKDSFLFKYARGYEDYLQIPLQPLNDNLESMSYEVFEKDPVKYVKYKEAICEALISFEKEEIILIVVGAGRGPLVTASIEAAFENKKKLKLFAIEKNGNAIPTLNYLKNTLWIGYNNVNVEIICEDMRNLKMNEKADIVVSELLGSLGDNELSPECLDGLINCTDKNTISIPQSYSSYLAPIMSYKLYSKTKANRELDKPIYKAFENQYKGNSPVHYIAAHLQKIYGLDWHPSVSTQLATCSQDNTSNNSPYHTIGALATADQNNKNLFDQFGLKLGKFREFREIDKYPTAVCPSKDKPFDDLIKPIIDQVIKLHKESGHDLKYIHIGCDEVFHIGHCDLCRSKDHETLYLSHVKKVAEYVKTNHQVIPIIWDDMLRNIYSEKIKEYGLGNLVEPMVWTYIKDIYR</sequence>
<dbReference type="Proteomes" id="UP001291623">
    <property type="component" value="Unassembled WGS sequence"/>
</dbReference>
<keyword evidence="5" id="KW-1185">Reference proteome</keyword>
<keyword evidence="2" id="KW-0479">Metal-binding</keyword>
<dbReference type="InterPro" id="IPR029063">
    <property type="entry name" value="SAM-dependent_MTases_sf"/>
</dbReference>
<comment type="caution">
    <text evidence="4">The sequence shown here is derived from an EMBL/GenBank/DDBJ whole genome shotgun (WGS) entry which is preliminary data.</text>
</comment>
<dbReference type="Gene3D" id="3.20.20.80">
    <property type="entry name" value="Glycosidases"/>
    <property type="match status" value="1"/>
</dbReference>
<evidence type="ECO:0000256" key="2">
    <source>
        <dbReference type="PIRSR" id="PIRSR619791-2"/>
    </source>
</evidence>
<proteinExistence type="predicted"/>
<keyword evidence="1" id="KW-0949">S-adenosyl-L-methionine</keyword>
<accession>A0AAE1UTM5</accession>
<dbReference type="SUPFAM" id="SSF51445">
    <property type="entry name" value="(Trans)glycosidases"/>
    <property type="match status" value="1"/>
</dbReference>
<evidence type="ECO:0000259" key="3">
    <source>
        <dbReference type="Pfam" id="PF05185"/>
    </source>
</evidence>
<dbReference type="GO" id="GO:0016274">
    <property type="term" value="F:protein-arginine N-methyltransferase activity"/>
    <property type="evidence" value="ECO:0007669"/>
    <property type="project" value="InterPro"/>
</dbReference>
<dbReference type="SUPFAM" id="SSF48113">
    <property type="entry name" value="Heme-dependent peroxidases"/>
    <property type="match status" value="2"/>
</dbReference>
<dbReference type="Gene3D" id="3.40.50.150">
    <property type="entry name" value="Vaccinia Virus protein VP39"/>
    <property type="match status" value="1"/>
</dbReference>
<dbReference type="GO" id="GO:0004601">
    <property type="term" value="F:peroxidase activity"/>
    <property type="evidence" value="ECO:0007669"/>
    <property type="project" value="InterPro"/>
</dbReference>
<feature type="binding site" description="axial binding residue" evidence="2">
    <location>
        <position position="56"/>
    </location>
    <ligand>
        <name>heme b</name>
        <dbReference type="ChEBI" id="CHEBI:60344"/>
    </ligand>
    <ligandPart>
        <name>Fe</name>
        <dbReference type="ChEBI" id="CHEBI:18248"/>
    </ligandPart>
</feature>
<dbReference type="GO" id="GO:0006979">
    <property type="term" value="P:response to oxidative stress"/>
    <property type="evidence" value="ECO:0007669"/>
    <property type="project" value="InterPro"/>
</dbReference>
<evidence type="ECO:0000256" key="1">
    <source>
        <dbReference type="ARBA" id="ARBA00022691"/>
    </source>
</evidence>
<dbReference type="GO" id="GO:0006355">
    <property type="term" value="P:regulation of DNA-templated transcription"/>
    <property type="evidence" value="ECO:0007669"/>
    <property type="project" value="TreeGrafter"/>
</dbReference>
<keyword evidence="2" id="KW-0349">Heme</keyword>
<dbReference type="InterPro" id="IPR037120">
    <property type="entry name" value="Haem_peroxidase_sf_animal"/>
</dbReference>
<dbReference type="InterPro" id="IPR035075">
    <property type="entry name" value="PRMT5"/>
</dbReference>
<dbReference type="SUPFAM" id="SSF53335">
    <property type="entry name" value="S-adenosyl-L-methionine-dependent methyltransferases"/>
    <property type="match status" value="1"/>
</dbReference>
<gene>
    <name evidence="4" type="ORF">RND71_043630</name>
</gene>
<dbReference type="GO" id="GO:0046872">
    <property type="term" value="F:metal ion binding"/>
    <property type="evidence" value="ECO:0007669"/>
    <property type="project" value="UniProtKB-KW"/>
</dbReference>
<name>A0AAE1UTM5_9SOLA</name>
<dbReference type="Pfam" id="PF03098">
    <property type="entry name" value="An_peroxidase"/>
    <property type="match status" value="2"/>
</dbReference>
<dbReference type="InterPro" id="IPR010255">
    <property type="entry name" value="Haem_peroxidase_sf"/>
</dbReference>
<feature type="domain" description="PRMT5 arginine-N-methyltransferase" evidence="3">
    <location>
        <begin position="357"/>
        <end position="519"/>
    </location>
</feature>
<dbReference type="InterPro" id="IPR019791">
    <property type="entry name" value="Haem_peroxidase_animal"/>
</dbReference>
<reference evidence="4" key="1">
    <citation type="submission" date="2023-12" db="EMBL/GenBank/DDBJ databases">
        <title>Genome assembly of Anisodus tanguticus.</title>
        <authorList>
            <person name="Wang Y.-J."/>
        </authorList>
    </citation>
    <scope>NUCLEOTIDE SEQUENCE</scope>
    <source>
        <strain evidence="4">KB-2021</strain>
        <tissue evidence="4">Leaf</tissue>
    </source>
</reference>
<dbReference type="Pfam" id="PF05185">
    <property type="entry name" value="PRMT5"/>
    <property type="match status" value="1"/>
</dbReference>
<dbReference type="GO" id="GO:0005829">
    <property type="term" value="C:cytosol"/>
    <property type="evidence" value="ECO:0007669"/>
    <property type="project" value="TreeGrafter"/>
</dbReference>
<evidence type="ECO:0000313" key="5">
    <source>
        <dbReference type="Proteomes" id="UP001291623"/>
    </source>
</evidence>
<dbReference type="EMBL" id="JAVYJV010000100">
    <property type="protein sequence ID" value="KAK4336729.1"/>
    <property type="molecule type" value="Genomic_DNA"/>
</dbReference>
<evidence type="ECO:0000313" key="4">
    <source>
        <dbReference type="EMBL" id="KAK4336729.1"/>
    </source>
</evidence>
<organism evidence="4 5">
    <name type="scientific">Anisodus tanguticus</name>
    <dbReference type="NCBI Taxonomy" id="243964"/>
    <lineage>
        <taxon>Eukaryota</taxon>
        <taxon>Viridiplantae</taxon>
        <taxon>Streptophyta</taxon>
        <taxon>Embryophyta</taxon>
        <taxon>Tracheophyta</taxon>
        <taxon>Spermatophyta</taxon>
        <taxon>Magnoliopsida</taxon>
        <taxon>eudicotyledons</taxon>
        <taxon>Gunneridae</taxon>
        <taxon>Pentapetalae</taxon>
        <taxon>asterids</taxon>
        <taxon>lamiids</taxon>
        <taxon>Solanales</taxon>
        <taxon>Solanaceae</taxon>
        <taxon>Solanoideae</taxon>
        <taxon>Hyoscyameae</taxon>
        <taxon>Anisodus</taxon>
    </lineage>
</organism>
<dbReference type="InterPro" id="IPR017853">
    <property type="entry name" value="GH"/>
</dbReference>
<dbReference type="AlphaFoldDB" id="A0AAE1UTM5"/>
<dbReference type="PANTHER" id="PTHR10738">
    <property type="entry name" value="PROTEIN ARGININE N-METHYLTRANSFERASE 5"/>
    <property type="match status" value="1"/>
</dbReference>
<dbReference type="InterPro" id="IPR025799">
    <property type="entry name" value="Arg_MeTrfase"/>
</dbReference>
<dbReference type="PANTHER" id="PTHR10738:SF0">
    <property type="entry name" value="PROTEIN ARGININE N-METHYLTRANSFERASE 5"/>
    <property type="match status" value="1"/>
</dbReference>
<dbReference type="GO" id="GO:0020037">
    <property type="term" value="F:heme binding"/>
    <property type="evidence" value="ECO:0007669"/>
    <property type="project" value="InterPro"/>
</dbReference>
<protein>
    <recommendedName>
        <fullName evidence="3">PRMT5 arginine-N-methyltransferase domain-containing protein</fullName>
    </recommendedName>
</protein>
<keyword evidence="2" id="KW-0408">Iron</keyword>
<dbReference type="Gene3D" id="1.10.640.10">
    <property type="entry name" value="Haem peroxidase domain superfamily, animal type"/>
    <property type="match status" value="2"/>
</dbReference>